<dbReference type="HAMAP" id="MF_00236">
    <property type="entry name" value="TatA_E"/>
    <property type="match status" value="1"/>
</dbReference>
<dbReference type="RefSeq" id="WP_015394138.1">
    <property type="nucleotide sequence ID" value="NC_020291.1"/>
</dbReference>
<dbReference type="GO" id="GO:0008320">
    <property type="term" value="F:protein transmembrane transporter activity"/>
    <property type="evidence" value="ECO:0007669"/>
    <property type="project" value="UniProtKB-UniRule"/>
</dbReference>
<keyword evidence="12" id="KW-1185">Reference proteome</keyword>
<keyword evidence="6 9" id="KW-1133">Transmembrane helix</keyword>
<evidence type="ECO:0000256" key="9">
    <source>
        <dbReference type="HAMAP-Rule" id="MF_00236"/>
    </source>
</evidence>
<evidence type="ECO:0000256" key="1">
    <source>
        <dbReference type="ARBA" id="ARBA00004162"/>
    </source>
</evidence>
<organism evidence="11 12">
    <name type="scientific">Clostridium saccharoperbutylacetonicum N1-4(HMT)</name>
    <dbReference type="NCBI Taxonomy" id="931276"/>
    <lineage>
        <taxon>Bacteria</taxon>
        <taxon>Bacillati</taxon>
        <taxon>Bacillota</taxon>
        <taxon>Clostridia</taxon>
        <taxon>Eubacteriales</taxon>
        <taxon>Clostridiaceae</taxon>
        <taxon>Clostridium</taxon>
    </lineage>
</organism>
<evidence type="ECO:0000256" key="7">
    <source>
        <dbReference type="ARBA" id="ARBA00023010"/>
    </source>
</evidence>
<keyword evidence="8 9" id="KW-0472">Membrane</keyword>
<evidence type="ECO:0000313" key="11">
    <source>
        <dbReference type="EMBL" id="AGF57827.1"/>
    </source>
</evidence>
<dbReference type="OrthoDB" id="9800908at2"/>
<dbReference type="PANTHER" id="PTHR42982:SF1">
    <property type="entry name" value="SEC-INDEPENDENT PROTEIN TRANSLOCASE PROTEIN TATA"/>
    <property type="match status" value="1"/>
</dbReference>
<dbReference type="AlphaFoldDB" id="M1N319"/>
<feature type="compositionally biased region" description="Basic and acidic residues" evidence="10">
    <location>
        <begin position="58"/>
        <end position="75"/>
    </location>
</feature>
<dbReference type="GO" id="GO:0043953">
    <property type="term" value="P:protein transport by the Tat complex"/>
    <property type="evidence" value="ECO:0007669"/>
    <property type="project" value="UniProtKB-UniRule"/>
</dbReference>
<evidence type="ECO:0000256" key="2">
    <source>
        <dbReference type="ARBA" id="ARBA00022448"/>
    </source>
</evidence>
<evidence type="ECO:0000256" key="8">
    <source>
        <dbReference type="ARBA" id="ARBA00023136"/>
    </source>
</evidence>
<dbReference type="PANTHER" id="PTHR42982">
    <property type="entry name" value="SEC-INDEPENDENT PROTEIN TRANSLOCASE PROTEIN TATA"/>
    <property type="match status" value="1"/>
</dbReference>
<dbReference type="GO" id="GO:0033281">
    <property type="term" value="C:TAT protein transport complex"/>
    <property type="evidence" value="ECO:0007669"/>
    <property type="project" value="UniProtKB-UniRule"/>
</dbReference>
<name>M1N319_9CLOT</name>
<dbReference type="NCBIfam" id="NF011430">
    <property type="entry name" value="PRK14861.1"/>
    <property type="match status" value="1"/>
</dbReference>
<dbReference type="EMBL" id="CP004121">
    <property type="protein sequence ID" value="AGF57827.1"/>
    <property type="molecule type" value="Genomic_DNA"/>
</dbReference>
<comment type="subunit">
    <text evidence="9">Forms a complex with TatC.</text>
</comment>
<comment type="function">
    <text evidence="9">Part of the twin-arginine translocation (Tat) system that transports large folded proteins containing a characteristic twin-arginine motif in their signal peptide across membranes. TatA could form the protein-conducting channel of the Tat system.</text>
</comment>
<keyword evidence="4 9" id="KW-0812">Transmembrane</keyword>
<keyword evidence="2 9" id="KW-0813">Transport</keyword>
<dbReference type="InterPro" id="IPR006312">
    <property type="entry name" value="TatA/E"/>
</dbReference>
<evidence type="ECO:0000256" key="3">
    <source>
        <dbReference type="ARBA" id="ARBA00022475"/>
    </source>
</evidence>
<accession>M1N319</accession>
<evidence type="ECO:0000313" key="12">
    <source>
        <dbReference type="Proteomes" id="UP000011728"/>
    </source>
</evidence>
<dbReference type="Gene3D" id="1.20.5.3310">
    <property type="match status" value="1"/>
</dbReference>
<protein>
    <recommendedName>
        <fullName evidence="9">Sec-independent protein translocase protein TatA</fullName>
    </recommendedName>
</protein>
<dbReference type="NCBIfam" id="TIGR01411">
    <property type="entry name" value="tatAE"/>
    <property type="match status" value="1"/>
</dbReference>
<comment type="subcellular location">
    <subcellularLocation>
        <location evidence="1 9">Cell membrane</location>
        <topology evidence="1 9">Single-pass membrane protein</topology>
    </subcellularLocation>
</comment>
<comment type="similarity">
    <text evidence="9">Belongs to the TatA/E family.</text>
</comment>
<dbReference type="PRINTS" id="PR01506">
    <property type="entry name" value="TATBPROTEIN"/>
</dbReference>
<dbReference type="KEGG" id="csr:Cspa_c40740"/>
<dbReference type="InterPro" id="IPR003369">
    <property type="entry name" value="TatA/B/E"/>
</dbReference>
<reference evidence="11 12" key="1">
    <citation type="submission" date="2013-02" db="EMBL/GenBank/DDBJ databases">
        <title>Genome sequence of Clostridium saccharoperbutylacetonicum N1-4(HMT).</title>
        <authorList>
            <person name="Poehlein A."/>
            <person name="Daniel R."/>
        </authorList>
    </citation>
    <scope>NUCLEOTIDE SEQUENCE [LARGE SCALE GENOMIC DNA]</scope>
    <source>
        <strain evidence="12">N1-4(HMT)</strain>
    </source>
</reference>
<feature type="region of interest" description="Disordered" evidence="10">
    <location>
        <begin position="50"/>
        <end position="75"/>
    </location>
</feature>
<dbReference type="Proteomes" id="UP000011728">
    <property type="component" value="Chromosome"/>
</dbReference>
<dbReference type="PATRIC" id="fig|931276.5.peg.4107"/>
<evidence type="ECO:0000256" key="10">
    <source>
        <dbReference type="SAM" id="MobiDB-lite"/>
    </source>
</evidence>
<dbReference type="Pfam" id="PF02416">
    <property type="entry name" value="TatA_B_E"/>
    <property type="match status" value="1"/>
</dbReference>
<keyword evidence="3 9" id="KW-1003">Cell membrane</keyword>
<gene>
    <name evidence="9 11" type="primary">tatA</name>
    <name evidence="11" type="ORF">Cspa_c40740</name>
</gene>
<proteinExistence type="inferred from homology"/>
<keyword evidence="5 9" id="KW-0653">Protein transport</keyword>
<sequence length="75" mass="8283">MPRIGFPELIVILVIALVIFGPGKLPSVGKSIGEAIKEFKKASNDLTKNDDDIAATEAKTEEIKEEKKDEKKEEK</sequence>
<evidence type="ECO:0000256" key="4">
    <source>
        <dbReference type="ARBA" id="ARBA00022692"/>
    </source>
</evidence>
<dbReference type="eggNOG" id="COG1826">
    <property type="taxonomic scope" value="Bacteria"/>
</dbReference>
<evidence type="ECO:0000256" key="6">
    <source>
        <dbReference type="ARBA" id="ARBA00022989"/>
    </source>
</evidence>
<keyword evidence="7 9" id="KW-0811">Translocation</keyword>
<dbReference type="HOGENOM" id="CLU_086034_6_0_9"/>
<dbReference type="STRING" id="36745.CLSAP_38400"/>
<evidence type="ECO:0000256" key="5">
    <source>
        <dbReference type="ARBA" id="ARBA00022927"/>
    </source>
</evidence>